<evidence type="ECO:0000313" key="9">
    <source>
        <dbReference type="EMBL" id="PNR61789.1"/>
    </source>
</evidence>
<dbReference type="InterPro" id="IPR034922">
    <property type="entry name" value="REX1-like_exo"/>
</dbReference>
<dbReference type="Gene3D" id="3.30.420.10">
    <property type="entry name" value="Ribonuclease H-like superfamily/Ribonuclease H"/>
    <property type="match status" value="1"/>
</dbReference>
<dbReference type="FunCoup" id="A0A2K1L6X6">
    <property type="interactions" value="1948"/>
</dbReference>
<dbReference type="GO" id="GO:0031125">
    <property type="term" value="P:rRNA 3'-end processing"/>
    <property type="evidence" value="ECO:0000318"/>
    <property type="project" value="GO_Central"/>
</dbReference>
<organism evidence="9">
    <name type="scientific">Physcomitrium patens</name>
    <name type="common">Spreading-leaved earth moss</name>
    <name type="synonym">Physcomitrella patens</name>
    <dbReference type="NCBI Taxonomy" id="3218"/>
    <lineage>
        <taxon>Eukaryota</taxon>
        <taxon>Viridiplantae</taxon>
        <taxon>Streptophyta</taxon>
        <taxon>Embryophyta</taxon>
        <taxon>Bryophyta</taxon>
        <taxon>Bryophytina</taxon>
        <taxon>Bryopsida</taxon>
        <taxon>Funariidae</taxon>
        <taxon>Funariales</taxon>
        <taxon>Funariaceae</taxon>
        <taxon>Physcomitrium</taxon>
    </lineage>
</organism>
<dbReference type="GO" id="GO:0005634">
    <property type="term" value="C:nucleus"/>
    <property type="evidence" value="ECO:0000318"/>
    <property type="project" value="GO_Central"/>
</dbReference>
<keyword evidence="3" id="KW-0540">Nuclease</keyword>
<dbReference type="CDD" id="cd06145">
    <property type="entry name" value="REX1_like"/>
    <property type="match status" value="1"/>
</dbReference>
<dbReference type="RefSeq" id="XP_024396016.1">
    <property type="nucleotide sequence ID" value="XM_024540248.2"/>
</dbReference>
<dbReference type="InterPro" id="IPR047021">
    <property type="entry name" value="REXO1/3/4-like"/>
</dbReference>
<feature type="domain" description="Exonuclease" evidence="8">
    <location>
        <begin position="271"/>
        <end position="431"/>
    </location>
</feature>
<keyword evidence="11" id="KW-1185">Reference proteome</keyword>
<dbReference type="InterPro" id="IPR036397">
    <property type="entry name" value="RNaseH_sf"/>
</dbReference>
<dbReference type="EMBL" id="ABEU02000001">
    <property type="protein sequence ID" value="PNR61789.1"/>
    <property type="molecule type" value="Genomic_DNA"/>
</dbReference>
<dbReference type="RefSeq" id="XP_024396023.1">
    <property type="nucleotide sequence ID" value="XM_024540255.2"/>
</dbReference>
<dbReference type="SUPFAM" id="SSF53649">
    <property type="entry name" value="Alkaline phosphatase-like"/>
    <property type="match status" value="1"/>
</dbReference>
<protein>
    <recommendedName>
        <fullName evidence="8">Exonuclease domain-containing protein</fullName>
    </recommendedName>
</protein>
<evidence type="ECO:0000256" key="3">
    <source>
        <dbReference type="ARBA" id="ARBA00022722"/>
    </source>
</evidence>
<proteinExistence type="inferred from homology"/>
<dbReference type="PANTHER" id="PTHR12801">
    <property type="entry name" value="RNA EXONUCLEASE REXO1 / RECO3 FAMILY MEMBER-RELATED"/>
    <property type="match status" value="1"/>
</dbReference>
<dbReference type="Gramene" id="Pp3c1_5030V3.1">
    <property type="protein sequence ID" value="PAC:32970592.CDS.1"/>
    <property type="gene ID" value="Pp3c1_5030"/>
</dbReference>
<dbReference type="InterPro" id="IPR017850">
    <property type="entry name" value="Alkaline_phosphatase_core_sf"/>
</dbReference>
<reference evidence="9 11" key="1">
    <citation type="journal article" date="2008" name="Science">
        <title>The Physcomitrella genome reveals evolutionary insights into the conquest of land by plants.</title>
        <authorList>
            <person name="Rensing S."/>
            <person name="Lang D."/>
            <person name="Zimmer A."/>
            <person name="Terry A."/>
            <person name="Salamov A."/>
            <person name="Shapiro H."/>
            <person name="Nishiyama T."/>
            <person name="Perroud P.-F."/>
            <person name="Lindquist E."/>
            <person name="Kamisugi Y."/>
            <person name="Tanahashi T."/>
            <person name="Sakakibara K."/>
            <person name="Fujita T."/>
            <person name="Oishi K."/>
            <person name="Shin-I T."/>
            <person name="Kuroki Y."/>
            <person name="Toyoda A."/>
            <person name="Suzuki Y."/>
            <person name="Hashimoto A."/>
            <person name="Yamaguchi K."/>
            <person name="Sugano A."/>
            <person name="Kohara Y."/>
            <person name="Fujiyama A."/>
            <person name="Anterola A."/>
            <person name="Aoki S."/>
            <person name="Ashton N."/>
            <person name="Barbazuk W.B."/>
            <person name="Barker E."/>
            <person name="Bennetzen J."/>
            <person name="Bezanilla M."/>
            <person name="Blankenship R."/>
            <person name="Cho S.H."/>
            <person name="Dutcher S."/>
            <person name="Estelle M."/>
            <person name="Fawcett J.A."/>
            <person name="Gundlach H."/>
            <person name="Hanada K."/>
            <person name="Heyl A."/>
            <person name="Hicks K.A."/>
            <person name="Hugh J."/>
            <person name="Lohr M."/>
            <person name="Mayer K."/>
            <person name="Melkozernov A."/>
            <person name="Murata T."/>
            <person name="Nelson D."/>
            <person name="Pils B."/>
            <person name="Prigge M."/>
            <person name="Reiss B."/>
            <person name="Renner T."/>
            <person name="Rombauts S."/>
            <person name="Rushton P."/>
            <person name="Sanderfoot A."/>
            <person name="Schween G."/>
            <person name="Shiu S.-H."/>
            <person name="Stueber K."/>
            <person name="Theodoulou F.L."/>
            <person name="Tu H."/>
            <person name="Van de Peer Y."/>
            <person name="Verrier P.J."/>
            <person name="Waters E."/>
            <person name="Wood A."/>
            <person name="Yang L."/>
            <person name="Cove D."/>
            <person name="Cuming A."/>
            <person name="Hasebe M."/>
            <person name="Lucas S."/>
            <person name="Mishler D.B."/>
            <person name="Reski R."/>
            <person name="Grigoriev I."/>
            <person name="Quatrano R.S."/>
            <person name="Boore J.L."/>
        </authorList>
    </citation>
    <scope>NUCLEOTIDE SEQUENCE [LARGE SCALE GENOMIC DNA]</scope>
    <source>
        <strain evidence="10 11">cv. Gransden 2004</strain>
    </source>
</reference>
<dbReference type="SMART" id="SM00479">
    <property type="entry name" value="EXOIII"/>
    <property type="match status" value="1"/>
</dbReference>
<dbReference type="KEGG" id="ppp:112292092"/>
<dbReference type="Proteomes" id="UP000006727">
    <property type="component" value="Chromosome 1"/>
</dbReference>
<evidence type="ECO:0000256" key="7">
    <source>
        <dbReference type="SAM" id="MobiDB-lite"/>
    </source>
</evidence>
<dbReference type="InterPro" id="IPR013520">
    <property type="entry name" value="Ribonucl_H"/>
</dbReference>
<dbReference type="EnsemblPlants" id="Pp3c1_5030V3.3">
    <property type="protein sequence ID" value="PAC:32970594.CDS.1"/>
    <property type="gene ID" value="Pp3c1_5030"/>
</dbReference>
<reference evidence="10" key="3">
    <citation type="submission" date="2020-12" db="UniProtKB">
        <authorList>
            <consortium name="EnsemblPlants"/>
        </authorList>
    </citation>
    <scope>IDENTIFICATION</scope>
</reference>
<dbReference type="AlphaFoldDB" id="A0A2K1L6X6"/>
<evidence type="ECO:0000256" key="4">
    <source>
        <dbReference type="ARBA" id="ARBA00022801"/>
    </source>
</evidence>
<accession>A0A2K1L6X6</accession>
<dbReference type="PaxDb" id="3218-PP1S45_160V6.1"/>
<dbReference type="EnsemblPlants" id="Pp3c1_5030V3.2">
    <property type="protein sequence ID" value="PAC:32970593.CDS.1"/>
    <property type="gene ID" value="Pp3c1_5030"/>
</dbReference>
<dbReference type="Gramene" id="Pp3c1_5030V3.2">
    <property type="protein sequence ID" value="PAC:32970593.CDS.1"/>
    <property type="gene ID" value="Pp3c1_5030"/>
</dbReference>
<dbReference type="OMA" id="WTQFSKL"/>
<comment type="subcellular location">
    <subcellularLocation>
        <location evidence="1">Nucleus</location>
    </subcellularLocation>
</comment>
<evidence type="ECO:0000256" key="2">
    <source>
        <dbReference type="ARBA" id="ARBA00006357"/>
    </source>
</evidence>
<dbReference type="SUPFAM" id="SSF53098">
    <property type="entry name" value="Ribonuclease H-like"/>
    <property type="match status" value="1"/>
</dbReference>
<evidence type="ECO:0000313" key="11">
    <source>
        <dbReference type="Proteomes" id="UP000006727"/>
    </source>
</evidence>
<dbReference type="Pfam" id="PF00929">
    <property type="entry name" value="RNase_T"/>
    <property type="match status" value="1"/>
</dbReference>
<keyword evidence="6" id="KW-0539">Nucleus</keyword>
<feature type="region of interest" description="Disordered" evidence="7">
    <location>
        <begin position="1"/>
        <end position="29"/>
    </location>
</feature>
<evidence type="ECO:0000256" key="1">
    <source>
        <dbReference type="ARBA" id="ARBA00004123"/>
    </source>
</evidence>
<dbReference type="EnsemblPlants" id="Pp3c1_5030V3.1">
    <property type="protein sequence ID" value="PAC:32970592.CDS.1"/>
    <property type="gene ID" value="Pp3c1_5030"/>
</dbReference>
<dbReference type="FunFam" id="3.30.420.10:FF:000019">
    <property type="entry name" value="RNA exonuclease NEF-sp"/>
    <property type="match status" value="1"/>
</dbReference>
<gene>
    <name evidence="10" type="primary">LOC112292092</name>
    <name evidence="9" type="ORF">PHYPA_000213</name>
</gene>
<dbReference type="InterPro" id="IPR012337">
    <property type="entry name" value="RNaseH-like_sf"/>
</dbReference>
<evidence type="ECO:0000256" key="5">
    <source>
        <dbReference type="ARBA" id="ARBA00022839"/>
    </source>
</evidence>
<dbReference type="GeneID" id="112292092"/>
<name>A0A2K1L6X6_PHYPA</name>
<keyword evidence="5" id="KW-0269">Exonuclease</keyword>
<evidence type="ECO:0000313" key="10">
    <source>
        <dbReference type="EnsemblPlants" id="PAC:32970592.CDS.1"/>
    </source>
</evidence>
<dbReference type="GO" id="GO:0004527">
    <property type="term" value="F:exonuclease activity"/>
    <property type="evidence" value="ECO:0000318"/>
    <property type="project" value="GO_Central"/>
</dbReference>
<reference evidence="9 11" key="2">
    <citation type="journal article" date="2018" name="Plant J.">
        <title>The Physcomitrella patens chromosome-scale assembly reveals moss genome structure and evolution.</title>
        <authorList>
            <person name="Lang D."/>
            <person name="Ullrich K.K."/>
            <person name="Murat F."/>
            <person name="Fuchs J."/>
            <person name="Jenkins J."/>
            <person name="Haas F.B."/>
            <person name="Piednoel M."/>
            <person name="Gundlach H."/>
            <person name="Van Bel M."/>
            <person name="Meyberg R."/>
            <person name="Vives C."/>
            <person name="Morata J."/>
            <person name="Symeonidi A."/>
            <person name="Hiss M."/>
            <person name="Muchero W."/>
            <person name="Kamisugi Y."/>
            <person name="Saleh O."/>
            <person name="Blanc G."/>
            <person name="Decker E.L."/>
            <person name="van Gessel N."/>
            <person name="Grimwood J."/>
            <person name="Hayes R.D."/>
            <person name="Graham S.W."/>
            <person name="Gunter L.E."/>
            <person name="McDaniel S.F."/>
            <person name="Hoernstein S.N.W."/>
            <person name="Larsson A."/>
            <person name="Li F.W."/>
            <person name="Perroud P.F."/>
            <person name="Phillips J."/>
            <person name="Ranjan P."/>
            <person name="Rokshar D.S."/>
            <person name="Rothfels C.J."/>
            <person name="Schneider L."/>
            <person name="Shu S."/>
            <person name="Stevenson D.W."/>
            <person name="Thummler F."/>
            <person name="Tillich M."/>
            <person name="Villarreal Aguilar J.C."/>
            <person name="Widiez T."/>
            <person name="Wong G.K."/>
            <person name="Wymore A."/>
            <person name="Zhang Y."/>
            <person name="Zimmer A.D."/>
            <person name="Quatrano R.S."/>
            <person name="Mayer K.F.X."/>
            <person name="Goodstein D."/>
            <person name="Casacuberta J.M."/>
            <person name="Vandepoele K."/>
            <person name="Reski R."/>
            <person name="Cuming A.C."/>
            <person name="Tuskan G.A."/>
            <person name="Maumus F."/>
            <person name="Salse J."/>
            <person name="Schmutz J."/>
            <person name="Rensing S.A."/>
        </authorList>
    </citation>
    <scope>NUCLEOTIDE SEQUENCE [LARGE SCALE GENOMIC DNA]</scope>
    <source>
        <strain evidence="10 11">cv. Gransden 2004</strain>
    </source>
</reference>
<dbReference type="GO" id="GO:0003676">
    <property type="term" value="F:nucleic acid binding"/>
    <property type="evidence" value="ECO:0007669"/>
    <property type="project" value="InterPro"/>
</dbReference>
<keyword evidence="4" id="KW-0378">Hydrolase</keyword>
<sequence length="643" mass="71403">MASEKAAMAVVGADEGRHESSTEQSSVKCNRRALKKKKQLLAIDNETKNDYFDVYGAQSKAEVVLQPPAPNSRLKLKDLQGLVRWVLADGESPKWIFVKNMPLVTKVVMLHMPGLDAALYMDHPGLFKSLNQCCGVPRAAVGFSPVANPAQTVEALFSCQKPQLKSKILGLKREHPYYSNSDSEEDQVKDVKSSVGEVEDGLWKRRRLENESCGARFNSSSKDRTSFPASYYTLTARQMHENGYPKFALGEDIPPGFVRTLPAAANVTPLEMIAVDCEMCYTREGLELTRVSMVSSQGGVILDKLVKPVNPITDYNTQYSGITAAMMADVTATLKDVQDEILRSVHAETILVGHSVENDLIALKILHSLVIDTALLYHHPTRGPMCKPALRMLTGRYLKRKIQGDKAGHDSVEDARAAMDLALLKISKGPGFGKRMKPNCESLIEVLGRQDRRSSLIDRRPMLLQYAVGSCNAIIANSDDEVCAKAVKEVKKTAVNFVWAQFSDLHAYYEEQARATQDWSARMAEMAAMMTCSTLSKSKSLTDDRDTNPEAKAACRLLPEGLQTVLARLDDRFKKLYDALEPNTLLIVATGHGDTVSVRRLQELKWKSFQNKEASSKWTRSNEDVLEEFAARAETMLAFTCIK</sequence>
<evidence type="ECO:0000256" key="6">
    <source>
        <dbReference type="ARBA" id="ARBA00023242"/>
    </source>
</evidence>
<dbReference type="OrthoDB" id="206335at2759"/>
<comment type="similarity">
    <text evidence="2">Belongs to the REXO1/REXO3 family.</text>
</comment>
<dbReference type="Gramene" id="Pp3c1_5030V3.3">
    <property type="protein sequence ID" value="PAC:32970594.CDS.1"/>
    <property type="gene ID" value="Pp3c1_5030"/>
</dbReference>
<dbReference type="PANTHER" id="PTHR12801:SF157">
    <property type="entry name" value="SMALL RNA DEGRADING NUCLEASE 5"/>
    <property type="match status" value="1"/>
</dbReference>
<evidence type="ECO:0000259" key="8">
    <source>
        <dbReference type="SMART" id="SM00479"/>
    </source>
</evidence>
<dbReference type="STRING" id="3218.A0A2K1L6X6"/>